<evidence type="ECO:0000256" key="14">
    <source>
        <dbReference type="PIRSR" id="PIRSR005096-3"/>
    </source>
</evidence>
<comment type="subcellular location">
    <subcellularLocation>
        <location evidence="2">Cytoplasm</location>
    </subcellularLocation>
</comment>
<evidence type="ECO:0000256" key="6">
    <source>
        <dbReference type="ARBA" id="ARBA00022490"/>
    </source>
</evidence>
<dbReference type="GO" id="GO:0006006">
    <property type="term" value="P:glucose metabolic process"/>
    <property type="evidence" value="ECO:0007669"/>
    <property type="project" value="TreeGrafter"/>
</dbReference>
<comment type="pathway">
    <text evidence="3 11">Carbohydrate metabolism; hexose metabolism.</text>
</comment>
<dbReference type="InterPro" id="IPR008183">
    <property type="entry name" value="Aldose_1/G6P_1-epimerase"/>
</dbReference>
<dbReference type="PANTHER" id="PTHR10091">
    <property type="entry name" value="ALDOSE-1-EPIMERASE"/>
    <property type="match status" value="1"/>
</dbReference>
<comment type="subunit">
    <text evidence="5">Monomer.</text>
</comment>
<evidence type="ECO:0000256" key="4">
    <source>
        <dbReference type="ARBA" id="ARBA00006206"/>
    </source>
</evidence>
<dbReference type="Gene3D" id="2.70.98.10">
    <property type="match status" value="1"/>
</dbReference>
<keyword evidence="6" id="KW-0963">Cytoplasm</keyword>
<dbReference type="InterPro" id="IPR015443">
    <property type="entry name" value="Aldose_1-epimerase"/>
</dbReference>
<dbReference type="AlphaFoldDB" id="A0A3M9MKZ2"/>
<dbReference type="Proteomes" id="UP000272117">
    <property type="component" value="Unassembled WGS sequence"/>
</dbReference>
<dbReference type="GO" id="GO:0033499">
    <property type="term" value="P:galactose catabolic process via UDP-galactose, Leloir pathway"/>
    <property type="evidence" value="ECO:0007669"/>
    <property type="project" value="TreeGrafter"/>
</dbReference>
<dbReference type="FunFam" id="2.70.98.10:FF:000003">
    <property type="entry name" value="Aldose 1-epimerase"/>
    <property type="match status" value="1"/>
</dbReference>
<reference evidence="16 17" key="1">
    <citation type="submission" date="2018-11" db="EMBL/GenBank/DDBJ databases">
        <title>Rufibacter latericius sp. nov., isolated from water in Baiyang Lake.</title>
        <authorList>
            <person name="Yang Y."/>
        </authorList>
    </citation>
    <scope>NUCLEOTIDE SEQUENCE [LARGE SCALE GENOMIC DNA]</scope>
    <source>
        <strain evidence="16 17">R-22-1c-1</strain>
    </source>
</reference>
<feature type="binding site" evidence="14">
    <location>
        <begin position="126"/>
        <end position="127"/>
    </location>
    <ligand>
        <name>beta-D-galactose</name>
        <dbReference type="ChEBI" id="CHEBI:27667"/>
    </ligand>
</feature>
<name>A0A3M9MKZ2_9BACT</name>
<dbReference type="OrthoDB" id="9779408at2"/>
<evidence type="ECO:0000256" key="15">
    <source>
        <dbReference type="SAM" id="SignalP"/>
    </source>
</evidence>
<dbReference type="EMBL" id="RJJD01000008">
    <property type="protein sequence ID" value="RNI26242.1"/>
    <property type="molecule type" value="Genomic_DNA"/>
</dbReference>
<evidence type="ECO:0000256" key="13">
    <source>
        <dbReference type="PIRSR" id="PIRSR005096-2"/>
    </source>
</evidence>
<evidence type="ECO:0000256" key="5">
    <source>
        <dbReference type="ARBA" id="ARBA00011245"/>
    </source>
</evidence>
<evidence type="ECO:0000256" key="8">
    <source>
        <dbReference type="ARBA" id="ARBA00022837"/>
    </source>
</evidence>
<dbReference type="GO" id="GO:0030246">
    <property type="term" value="F:carbohydrate binding"/>
    <property type="evidence" value="ECO:0007669"/>
    <property type="project" value="InterPro"/>
</dbReference>
<dbReference type="EC" id="5.1.3.3" evidence="11"/>
<feature type="binding site" evidence="13">
    <location>
        <position position="294"/>
    </location>
    <ligand>
        <name>beta-D-galactose</name>
        <dbReference type="ChEBI" id="CHEBI:27667"/>
    </ligand>
</feature>
<comment type="catalytic activity">
    <reaction evidence="11">
        <text>alpha-D-glucose = beta-D-glucose</text>
        <dbReference type="Rhea" id="RHEA:10264"/>
        <dbReference type="ChEBI" id="CHEBI:15903"/>
        <dbReference type="ChEBI" id="CHEBI:17925"/>
        <dbReference type="EC" id="5.1.3.3"/>
    </reaction>
</comment>
<dbReference type="Pfam" id="PF01263">
    <property type="entry name" value="Aldose_epim"/>
    <property type="match status" value="1"/>
</dbReference>
<evidence type="ECO:0000256" key="11">
    <source>
        <dbReference type="PIRNR" id="PIRNR005096"/>
    </source>
</evidence>
<evidence type="ECO:0000256" key="7">
    <source>
        <dbReference type="ARBA" id="ARBA00022553"/>
    </source>
</evidence>
<dbReference type="UniPathway" id="UPA00242"/>
<keyword evidence="9 11" id="KW-0413">Isomerase</keyword>
<evidence type="ECO:0000313" key="16">
    <source>
        <dbReference type="EMBL" id="RNI26242.1"/>
    </source>
</evidence>
<evidence type="ECO:0000256" key="12">
    <source>
        <dbReference type="PIRSR" id="PIRSR005096-1"/>
    </source>
</evidence>
<dbReference type="InterPro" id="IPR014718">
    <property type="entry name" value="GH-type_carb-bd"/>
</dbReference>
<evidence type="ECO:0000256" key="2">
    <source>
        <dbReference type="ARBA" id="ARBA00004496"/>
    </source>
</evidence>
<keyword evidence="17" id="KW-1185">Reference proteome</keyword>
<dbReference type="NCBIfam" id="NF008277">
    <property type="entry name" value="PRK11055.1"/>
    <property type="match status" value="1"/>
</dbReference>
<dbReference type="GO" id="GO:0005737">
    <property type="term" value="C:cytoplasm"/>
    <property type="evidence" value="ECO:0007669"/>
    <property type="project" value="UniProtKB-SubCell"/>
</dbReference>
<dbReference type="SUPFAM" id="SSF74650">
    <property type="entry name" value="Galactose mutarotase-like"/>
    <property type="match status" value="1"/>
</dbReference>
<dbReference type="InterPro" id="IPR011013">
    <property type="entry name" value="Gal_mutarotase_sf_dom"/>
</dbReference>
<sequence length="395" mass="43294">MKYVLRPVSTLLVSSMLLVSACNQNSGKQETADTETSTTTTANEVKLPARANFQKTIDGKQTDLFILKNKNNVQAAITNYGGRVVSLLVPDKTGKLTDISIGFDNVEDYTEGADTFFGATIGRYGNRIAKGKFKLEGKEYTLATNNGANHLHGGNKGFSRVVWDAKQVDDKTLELTYVSKDMEEGYPGNLTTKVTYTLTDENELTVNYQATTDKTTIVNLTNHTFFNLNGEGSGDILGHTLQINADRYNPVDSTLIPTGIEPVTNTPFDFQQPTAIGARIKDQNQQLQYGNGYDHNYVLTGGNAGKEMKLAATVTGDKSGITMEIRTQEPGIQFYSGNFMEGGHTLKVGKDEFRTAFCLETQHFPDSPNQPAFPTTVLKPGQTYNTTTVHKFSAK</sequence>
<keyword evidence="15" id="KW-0732">Signal</keyword>
<evidence type="ECO:0000256" key="1">
    <source>
        <dbReference type="ARBA" id="ARBA00001913"/>
    </source>
</evidence>
<organism evidence="16 17">
    <name type="scientific">Rufibacter latericius</name>
    <dbReference type="NCBI Taxonomy" id="2487040"/>
    <lineage>
        <taxon>Bacteria</taxon>
        <taxon>Pseudomonadati</taxon>
        <taxon>Bacteroidota</taxon>
        <taxon>Cytophagia</taxon>
        <taxon>Cytophagales</taxon>
        <taxon>Hymenobacteraceae</taxon>
        <taxon>Rufibacter</taxon>
    </lineage>
</organism>
<dbReference type="PROSITE" id="PS51257">
    <property type="entry name" value="PROKAR_LIPOPROTEIN"/>
    <property type="match status" value="1"/>
</dbReference>
<dbReference type="PANTHER" id="PTHR10091:SF0">
    <property type="entry name" value="GALACTOSE MUTAROTASE"/>
    <property type="match status" value="1"/>
</dbReference>
<keyword evidence="8" id="KW-0106">Calcium</keyword>
<feature type="signal peptide" evidence="15">
    <location>
        <begin position="1"/>
        <end position="21"/>
    </location>
</feature>
<accession>A0A3M9MKZ2</accession>
<keyword evidence="10 11" id="KW-0119">Carbohydrate metabolism</keyword>
<comment type="caution">
    <text evidence="16">The sequence shown here is derived from an EMBL/GenBank/DDBJ whole genome shotgun (WGS) entry which is preliminary data.</text>
</comment>
<proteinExistence type="inferred from homology"/>
<dbReference type="CDD" id="cd09019">
    <property type="entry name" value="galactose_mutarotase_like"/>
    <property type="match status" value="1"/>
</dbReference>
<dbReference type="PIRSF" id="PIRSF005096">
    <property type="entry name" value="GALM"/>
    <property type="match status" value="1"/>
</dbReference>
<keyword evidence="7" id="KW-0597">Phosphoprotein</keyword>
<evidence type="ECO:0000256" key="9">
    <source>
        <dbReference type="ARBA" id="ARBA00023235"/>
    </source>
</evidence>
<protein>
    <recommendedName>
        <fullName evidence="11">Aldose 1-epimerase</fullName>
        <ecNumber evidence="11">5.1.3.3</ecNumber>
    </recommendedName>
</protein>
<feature type="chain" id="PRO_5018025590" description="Aldose 1-epimerase" evidence="15">
    <location>
        <begin position="22"/>
        <end position="395"/>
    </location>
</feature>
<evidence type="ECO:0000313" key="17">
    <source>
        <dbReference type="Proteomes" id="UP000272117"/>
    </source>
</evidence>
<evidence type="ECO:0000256" key="10">
    <source>
        <dbReference type="ARBA" id="ARBA00023277"/>
    </source>
</evidence>
<feature type="active site" description="Proton donor" evidence="12">
    <location>
        <position position="223"/>
    </location>
</feature>
<comment type="cofactor">
    <cofactor evidence="1">
        <name>Ca(2+)</name>
        <dbReference type="ChEBI" id="CHEBI:29108"/>
    </cofactor>
</comment>
<dbReference type="InterPro" id="IPR047215">
    <property type="entry name" value="Galactose_mutarotase-like"/>
</dbReference>
<dbReference type="RefSeq" id="WP_123127858.1">
    <property type="nucleotide sequence ID" value="NZ_RJJD01000008.1"/>
</dbReference>
<gene>
    <name evidence="16" type="ORF">EFB08_15645</name>
</gene>
<evidence type="ECO:0000256" key="3">
    <source>
        <dbReference type="ARBA" id="ARBA00005028"/>
    </source>
</evidence>
<comment type="similarity">
    <text evidence="4 11">Belongs to the aldose epimerase family.</text>
</comment>
<dbReference type="GO" id="GO:0004034">
    <property type="term" value="F:aldose 1-epimerase activity"/>
    <property type="evidence" value="ECO:0007669"/>
    <property type="project" value="UniProtKB-EC"/>
</dbReference>
<feature type="active site" description="Proton acceptor" evidence="12">
    <location>
        <position position="360"/>
    </location>
</feature>